<evidence type="ECO:0000313" key="1">
    <source>
        <dbReference type="EMBL" id="ESK97351.1"/>
    </source>
</evidence>
<name>V2XWV7_MONRO</name>
<dbReference type="GO" id="GO:0005096">
    <property type="term" value="F:GTPase activator activity"/>
    <property type="evidence" value="ECO:0007669"/>
    <property type="project" value="InterPro"/>
</dbReference>
<dbReference type="SUPFAM" id="SSF52047">
    <property type="entry name" value="RNI-like"/>
    <property type="match status" value="1"/>
</dbReference>
<sequence>MTVLPSQIAATTTLSPLPGDFQVEVSKWSGEIRQNLEFMNKGERVLENVFNAPRRKHADQTSASMAHAIAQMLYPGAPPDSLAPIIQYEKDIVKLRVYIQEQRKADIETATARRAAKDWRKRIIHQGPWNEVDDPLSLEGPPSLPMPVQIGTTEDFAPFFSHLKMGGDDNLMGGEDAEMKLEPYYDTHMIEFGRGVLYADRRMDLCKMVVGPTHIGDLMDSLETNLFTQHFLLGNNIIGPLGANRIARFVDKYPNRMITWYLAGNCIDGESFEILANSLVKSTSVTNVWSKRNPLGPSSVDALFRLITHAQNLRTLDLDQTSIGDAGVARLFSLLADYKPSSPPALRHIYLNACGVGTKAAEQISRYLANDSCTLTSLYMSHNPLGNGAAKTLSIGLKSNKTLERLVMSSGGLKDEGTIQLLASLSSHPALRVLDIGQGYATEDLGMRFNWLTEAIVPSLINVIQTVPTLKYLVLDYTPMSRRGLNEIMNVAVSPNVTAKLLYFFAKPIHPQGSDYESVKDGQEAARLWRLLKTRLEENAAKEYNGIKYQEFLAEEKRWLVSPEDVRHIDSVYRNRDAGMARRGLKILDKLWDDDDDTLEMVKNATE</sequence>
<dbReference type="EMBL" id="AWSO01000027">
    <property type="protein sequence ID" value="ESK97351.1"/>
    <property type="molecule type" value="Genomic_DNA"/>
</dbReference>
<reference evidence="1 2" key="1">
    <citation type="journal article" date="2014" name="BMC Genomics">
        <title>Genome and secretome analysis of the hemibiotrophic fungal pathogen, Moniliophthora roreri, which causes frosty pod rot disease of cacao: mechanisms of the biotrophic and necrotrophic phases.</title>
        <authorList>
            <person name="Meinhardt L.W."/>
            <person name="Costa G.G.L."/>
            <person name="Thomazella D.P.T."/>
            <person name="Teixeira P.J.P.L."/>
            <person name="Carazzolle M.F."/>
            <person name="Schuster S.C."/>
            <person name="Carlson J.E."/>
            <person name="Guiltinan M.J."/>
            <person name="Mieczkowski P."/>
            <person name="Farmer A."/>
            <person name="Ramaraj T."/>
            <person name="Crozier J."/>
            <person name="Davis R.E."/>
            <person name="Shao J."/>
            <person name="Melnick R.L."/>
            <person name="Pereira G.A.G."/>
            <person name="Bailey B.A."/>
        </authorList>
    </citation>
    <scope>NUCLEOTIDE SEQUENCE [LARGE SCALE GENOMIC DNA]</scope>
    <source>
        <strain evidence="1 2">MCA 2997</strain>
    </source>
</reference>
<dbReference type="InterPro" id="IPR027038">
    <property type="entry name" value="RanGap"/>
</dbReference>
<gene>
    <name evidence="1" type="ORF">Moror_17782</name>
</gene>
<dbReference type="InterPro" id="IPR032675">
    <property type="entry name" value="LRR_dom_sf"/>
</dbReference>
<dbReference type="STRING" id="1381753.V2XWV7"/>
<dbReference type="HOGENOM" id="CLU_027887_0_0_1"/>
<dbReference type="Pfam" id="PF13516">
    <property type="entry name" value="LRR_6"/>
    <property type="match status" value="2"/>
</dbReference>
<dbReference type="PANTHER" id="PTHR24113">
    <property type="entry name" value="RAN GTPASE-ACTIVATING PROTEIN 1"/>
    <property type="match status" value="1"/>
</dbReference>
<dbReference type="Gene3D" id="3.80.10.10">
    <property type="entry name" value="Ribonuclease Inhibitor"/>
    <property type="match status" value="2"/>
</dbReference>
<dbReference type="Proteomes" id="UP000017559">
    <property type="component" value="Unassembled WGS sequence"/>
</dbReference>
<comment type="caution">
    <text evidence="1">The sequence shown here is derived from an EMBL/GenBank/DDBJ whole genome shotgun (WGS) entry which is preliminary data.</text>
</comment>
<dbReference type="OrthoDB" id="333024at2759"/>
<dbReference type="AlphaFoldDB" id="V2XWV7"/>
<keyword evidence="2" id="KW-1185">Reference proteome</keyword>
<organism evidence="1 2">
    <name type="scientific">Moniliophthora roreri (strain MCA 2997)</name>
    <name type="common">Cocoa frosty pod rot fungus</name>
    <name type="synonym">Crinipellis roreri</name>
    <dbReference type="NCBI Taxonomy" id="1381753"/>
    <lineage>
        <taxon>Eukaryota</taxon>
        <taxon>Fungi</taxon>
        <taxon>Dikarya</taxon>
        <taxon>Basidiomycota</taxon>
        <taxon>Agaricomycotina</taxon>
        <taxon>Agaricomycetes</taxon>
        <taxon>Agaricomycetidae</taxon>
        <taxon>Agaricales</taxon>
        <taxon>Marasmiineae</taxon>
        <taxon>Marasmiaceae</taxon>
        <taxon>Moniliophthora</taxon>
    </lineage>
</organism>
<protein>
    <submittedName>
        <fullName evidence="1">Leucine rich repeat protein</fullName>
    </submittedName>
</protein>
<proteinExistence type="predicted"/>
<evidence type="ECO:0000313" key="2">
    <source>
        <dbReference type="Proteomes" id="UP000017559"/>
    </source>
</evidence>
<dbReference type="InterPro" id="IPR001611">
    <property type="entry name" value="Leu-rich_rpt"/>
</dbReference>
<dbReference type="SMART" id="SM00368">
    <property type="entry name" value="LRR_RI"/>
    <property type="match status" value="4"/>
</dbReference>
<accession>V2XWV7</accession>
<dbReference type="KEGG" id="mrr:Moror_17782"/>